<dbReference type="InterPro" id="IPR023346">
    <property type="entry name" value="Lysozyme-like_dom_sf"/>
</dbReference>
<accession>D1PMY5</accession>
<dbReference type="SUPFAM" id="SSF53955">
    <property type="entry name" value="Lysozyme-like"/>
    <property type="match status" value="1"/>
</dbReference>
<dbReference type="EC" id="3.4.16.4" evidence="3"/>
<keyword evidence="13" id="KW-0573">Peptidoglycan synthesis</keyword>
<keyword evidence="8" id="KW-0328">Glycosyltransferase</keyword>
<keyword evidence="6" id="KW-0121">Carboxypeptidase</keyword>
<dbReference type="InterPro" id="IPR012338">
    <property type="entry name" value="Beta-lactam/transpept-like"/>
</dbReference>
<dbReference type="GO" id="GO:0009002">
    <property type="term" value="F:serine-type D-Ala-D-Ala carboxypeptidase activity"/>
    <property type="evidence" value="ECO:0007669"/>
    <property type="project" value="UniProtKB-EC"/>
</dbReference>
<proteinExistence type="predicted"/>
<keyword evidence="9" id="KW-0808">Transferase</keyword>
<reference evidence="25" key="1">
    <citation type="submission" date="2009-12" db="EMBL/GenBank/DDBJ databases">
        <authorList>
            <person name="Weinstock G."/>
            <person name="Sodergren E."/>
            <person name="Clifton S."/>
            <person name="Fulton L."/>
            <person name="Fulton B."/>
            <person name="Courtney L."/>
            <person name="Fronick C."/>
            <person name="Harrison M."/>
            <person name="Strong C."/>
            <person name="Farmer C."/>
            <person name="Delahaunty K."/>
            <person name="Markovic C."/>
            <person name="Hall O."/>
            <person name="Minx P."/>
            <person name="Tomlinson C."/>
            <person name="Mitreva M."/>
            <person name="Nelson J."/>
            <person name="Hou S."/>
            <person name="Wollam A."/>
            <person name="Pepin K.H."/>
            <person name="Johnson M."/>
            <person name="Bhonagiri V."/>
            <person name="Nash W.E."/>
            <person name="Warren W."/>
            <person name="Chinwalla A."/>
            <person name="Mardis E.R."/>
            <person name="Wilson R.K."/>
        </authorList>
    </citation>
    <scope>NUCLEOTIDE SEQUENCE [LARGE SCALE GENOMIC DNA]</scope>
    <source>
        <strain evidence="25">DSM 15176</strain>
    </source>
</reference>
<evidence type="ECO:0000256" key="9">
    <source>
        <dbReference type="ARBA" id="ARBA00022679"/>
    </source>
</evidence>
<dbReference type="GO" id="GO:0008955">
    <property type="term" value="F:peptidoglycan glycosyltransferase activity"/>
    <property type="evidence" value="ECO:0007669"/>
    <property type="project" value="UniProtKB-EC"/>
</dbReference>
<gene>
    <name evidence="25" type="ORF">SUBVAR_05700</name>
</gene>
<evidence type="ECO:0000256" key="8">
    <source>
        <dbReference type="ARBA" id="ARBA00022676"/>
    </source>
</evidence>
<evidence type="ECO:0000259" key="24">
    <source>
        <dbReference type="Pfam" id="PF00912"/>
    </source>
</evidence>
<feature type="region of interest" description="Disordered" evidence="22">
    <location>
        <begin position="807"/>
        <end position="847"/>
    </location>
</feature>
<keyword evidence="18" id="KW-0961">Cell wall biogenesis/degradation</keyword>
<evidence type="ECO:0000256" key="6">
    <source>
        <dbReference type="ARBA" id="ARBA00022645"/>
    </source>
</evidence>
<evidence type="ECO:0000256" key="4">
    <source>
        <dbReference type="ARBA" id="ARBA00018638"/>
    </source>
</evidence>
<evidence type="ECO:0000256" key="18">
    <source>
        <dbReference type="ARBA" id="ARBA00023316"/>
    </source>
</evidence>
<keyword evidence="15 23" id="KW-0472">Membrane</keyword>
<dbReference type="Gene3D" id="1.10.3810.10">
    <property type="entry name" value="Biosynthetic peptidoglycan transglycosylase-like"/>
    <property type="match status" value="1"/>
</dbReference>
<dbReference type="GO" id="GO:0046677">
    <property type="term" value="P:response to antibiotic"/>
    <property type="evidence" value="ECO:0007669"/>
    <property type="project" value="UniProtKB-KW"/>
</dbReference>
<keyword evidence="7" id="KW-0645">Protease</keyword>
<evidence type="ECO:0000256" key="7">
    <source>
        <dbReference type="ARBA" id="ARBA00022670"/>
    </source>
</evidence>
<keyword evidence="12" id="KW-0735">Signal-anchor</keyword>
<dbReference type="RefSeq" id="WP_007047080.1">
    <property type="nucleotide sequence ID" value="NZ_GG704769.1"/>
</dbReference>
<comment type="function">
    <text evidence="1">Cell wall formation. Synthesis of cross-linked peptidoglycan from the lipid intermediates. The enzyme has a penicillin-insensitive transglycosylase N-terminal domain (formation of linear glycan strands) and a penicillin-sensitive transpeptidase C-terminal domain (cross-linking of the peptide subunits).</text>
</comment>
<sequence>MDGVKSGNGATGQFNPVNPQDPKKKKKKKRRSIPGMILRFIGCVFCVGIMLCSVGGVLLSMYIVQVTADDGEVLDLDNQKNKQTTIIYDKNGNEYATLTQGENRIWRELSAMPEDLQHAVIAIEDKDFYNEPGINIKRTIGAALNEFTDHAIYGSQQGASTLEQQLVKNLTGDDEVDKMRKVREIFRALGLANRYSKETILEAYLNTIPLTGIVCGMEAGAQEYFGKHVEDLTLSECAVLASITKNPTAYNPFTNPENLITRRNHVLYEMYTQGYITEEEYNSACAETITLTETSSSTENATRSSQNSYFTDALYYELLNDLQEKLNMTADEAKSMIFNGGLRVYSTVDPEVQTAIENAMYDAEGNIPALWHEEAVCLRDYPADTSSWDDVTFDENTGLPLTKDGLAVYGVDDIPVYTDDEHTTLKMGTSTDDNYPNDDTEYLCVYETVRTQAAIATLDYDGNILGIGGGVGEKKYDLGTNRATIPHQTGSTMKPIGAYCLALDYKLINYSSQVLDAPFYSAEDKRVLKDQYSYMDPYSEAAQSRSDVWRAWPTNYGGAGGNGDPMLVYDALRQSYNTVAVWVGNMVGVDFLYNFVHDTLECTYIDAETDMDLGPLVLGSQSHGMTVVQLAGAYSIFYDGTFTTPHYYTEITDYQGNEVLDNTKYINTIQAIDPTTAYIMNRMMANVLKSGGTASGMAPAGDIEAVAKTGTTSDYKDYTFAGLTPYYVTTLWWGCDKPTSLYELGSAGRNGKPIQLVWKALMEELQADKEAASFPMPDGVVTKQFDTSTGAIVSGGGATGYYTEDNLPDASYTTTETDPYAALAQQAAEGAQTTDTTQSTDATQPAA</sequence>
<dbReference type="SUPFAM" id="SSF56601">
    <property type="entry name" value="beta-lactamase/transpeptidase-like"/>
    <property type="match status" value="1"/>
</dbReference>
<evidence type="ECO:0000256" key="3">
    <source>
        <dbReference type="ARBA" id="ARBA00012448"/>
    </source>
</evidence>
<evidence type="ECO:0000256" key="11">
    <source>
        <dbReference type="ARBA" id="ARBA00022960"/>
    </source>
</evidence>
<evidence type="ECO:0000256" key="19">
    <source>
        <dbReference type="ARBA" id="ARBA00034000"/>
    </source>
</evidence>
<dbReference type="EC" id="2.4.99.28" evidence="20"/>
<dbReference type="EMBL" id="ACBY02000023">
    <property type="protein sequence ID" value="EFB75920.1"/>
    <property type="molecule type" value="Genomic_DNA"/>
</dbReference>
<evidence type="ECO:0000256" key="14">
    <source>
        <dbReference type="ARBA" id="ARBA00022989"/>
    </source>
</evidence>
<dbReference type="eggNOG" id="COG5009">
    <property type="taxonomic scope" value="Bacteria"/>
</dbReference>
<feature type="compositionally biased region" description="Low complexity" evidence="22">
    <location>
        <begin position="821"/>
        <end position="847"/>
    </location>
</feature>
<dbReference type="Proteomes" id="UP000003438">
    <property type="component" value="Unassembled WGS sequence"/>
</dbReference>
<dbReference type="PANTHER" id="PTHR32282">
    <property type="entry name" value="BINDING PROTEIN TRANSPEPTIDASE, PUTATIVE-RELATED"/>
    <property type="match status" value="1"/>
</dbReference>
<dbReference type="GO" id="GO:0030288">
    <property type="term" value="C:outer membrane-bounded periplasmic space"/>
    <property type="evidence" value="ECO:0007669"/>
    <property type="project" value="TreeGrafter"/>
</dbReference>
<evidence type="ECO:0000256" key="13">
    <source>
        <dbReference type="ARBA" id="ARBA00022984"/>
    </source>
</evidence>
<comment type="catalytic activity">
    <reaction evidence="21">
        <text>[GlcNAc-(1-&gt;4)-Mur2Ac(oyl-L-Ala-gamma-D-Glu-L-Lys-D-Ala-D-Ala)](n)-di-trans,octa-cis-undecaprenyl diphosphate + beta-D-GlcNAc-(1-&gt;4)-Mur2Ac(oyl-L-Ala-gamma-D-Glu-L-Lys-D-Ala-D-Ala)-di-trans,octa-cis-undecaprenyl diphosphate = [GlcNAc-(1-&gt;4)-Mur2Ac(oyl-L-Ala-gamma-D-Glu-L-Lys-D-Ala-D-Ala)](n+1)-di-trans,octa-cis-undecaprenyl diphosphate + di-trans,octa-cis-undecaprenyl diphosphate + H(+)</text>
        <dbReference type="Rhea" id="RHEA:23708"/>
        <dbReference type="Rhea" id="RHEA-COMP:9602"/>
        <dbReference type="Rhea" id="RHEA-COMP:9603"/>
        <dbReference type="ChEBI" id="CHEBI:15378"/>
        <dbReference type="ChEBI" id="CHEBI:58405"/>
        <dbReference type="ChEBI" id="CHEBI:60033"/>
        <dbReference type="ChEBI" id="CHEBI:78435"/>
        <dbReference type="EC" id="2.4.99.28"/>
    </reaction>
</comment>
<evidence type="ECO:0000256" key="10">
    <source>
        <dbReference type="ARBA" id="ARBA00022692"/>
    </source>
</evidence>
<keyword evidence="10 23" id="KW-0812">Transmembrane</keyword>
<evidence type="ECO:0000313" key="25">
    <source>
        <dbReference type="EMBL" id="EFB75920.1"/>
    </source>
</evidence>
<feature type="domain" description="Glycosyl transferase family 51" evidence="24">
    <location>
        <begin position="92"/>
        <end position="270"/>
    </location>
</feature>
<evidence type="ECO:0000313" key="26">
    <source>
        <dbReference type="Proteomes" id="UP000003438"/>
    </source>
</evidence>
<dbReference type="GO" id="GO:0006508">
    <property type="term" value="P:proteolysis"/>
    <property type="evidence" value="ECO:0007669"/>
    <property type="project" value="UniProtKB-KW"/>
</dbReference>
<keyword evidence="6" id="KW-0378">Hydrolase</keyword>
<keyword evidence="16" id="KW-0046">Antibiotic resistance</keyword>
<dbReference type="GO" id="GO:0008360">
    <property type="term" value="P:regulation of cell shape"/>
    <property type="evidence" value="ECO:0007669"/>
    <property type="project" value="UniProtKB-KW"/>
</dbReference>
<name>D1PMY5_9FIRM</name>
<comment type="caution">
    <text evidence="25">The sequence shown here is derived from an EMBL/GenBank/DDBJ whole genome shotgun (WGS) entry which is preliminary data.</text>
</comment>
<dbReference type="AlphaFoldDB" id="D1PMY5"/>
<dbReference type="InterPro" id="IPR036950">
    <property type="entry name" value="PBP_transglycosylase"/>
</dbReference>
<keyword evidence="5" id="KW-1003">Cell membrane</keyword>
<keyword evidence="17" id="KW-0511">Multifunctional enzyme</keyword>
<evidence type="ECO:0000256" key="21">
    <source>
        <dbReference type="ARBA" id="ARBA00049902"/>
    </source>
</evidence>
<evidence type="ECO:0000256" key="2">
    <source>
        <dbReference type="ARBA" id="ARBA00004401"/>
    </source>
</evidence>
<organism evidence="25 26">
    <name type="scientific">Subdoligranulum variabile DSM 15176</name>
    <dbReference type="NCBI Taxonomy" id="411471"/>
    <lineage>
        <taxon>Bacteria</taxon>
        <taxon>Bacillati</taxon>
        <taxon>Bacillota</taxon>
        <taxon>Clostridia</taxon>
        <taxon>Eubacteriales</taxon>
        <taxon>Oscillospiraceae</taxon>
        <taxon>Subdoligranulum</taxon>
    </lineage>
</organism>
<feature type="region of interest" description="Disordered" evidence="22">
    <location>
        <begin position="1"/>
        <end position="30"/>
    </location>
</feature>
<evidence type="ECO:0000256" key="16">
    <source>
        <dbReference type="ARBA" id="ARBA00023251"/>
    </source>
</evidence>
<dbReference type="Pfam" id="PF00912">
    <property type="entry name" value="Transgly"/>
    <property type="match status" value="1"/>
</dbReference>
<feature type="transmembrane region" description="Helical" evidence="23">
    <location>
        <begin position="36"/>
        <end position="64"/>
    </location>
</feature>
<dbReference type="GO" id="GO:0005886">
    <property type="term" value="C:plasma membrane"/>
    <property type="evidence" value="ECO:0007669"/>
    <property type="project" value="UniProtKB-SubCell"/>
</dbReference>
<evidence type="ECO:0000256" key="1">
    <source>
        <dbReference type="ARBA" id="ARBA00002624"/>
    </source>
</evidence>
<evidence type="ECO:0000256" key="22">
    <source>
        <dbReference type="SAM" id="MobiDB-lite"/>
    </source>
</evidence>
<keyword evidence="26" id="KW-1185">Reference proteome</keyword>
<dbReference type="CAZy" id="GT51">
    <property type="family name" value="Glycosyltransferase Family 51"/>
</dbReference>
<evidence type="ECO:0000256" key="23">
    <source>
        <dbReference type="SAM" id="Phobius"/>
    </source>
</evidence>
<protein>
    <recommendedName>
        <fullName evidence="4">Penicillin-binding protein 1A</fullName>
        <ecNumber evidence="20">2.4.99.28</ecNumber>
        <ecNumber evidence="3">3.4.16.4</ecNumber>
    </recommendedName>
</protein>
<dbReference type="PANTHER" id="PTHR32282:SF11">
    <property type="entry name" value="PENICILLIN-BINDING PROTEIN 1B"/>
    <property type="match status" value="1"/>
</dbReference>
<dbReference type="STRING" id="411471.SUBVAR_05700"/>
<dbReference type="InterPro" id="IPR050396">
    <property type="entry name" value="Glycosyltr_51/Transpeptidase"/>
</dbReference>
<dbReference type="GO" id="GO:0009252">
    <property type="term" value="P:peptidoglycan biosynthetic process"/>
    <property type="evidence" value="ECO:0007669"/>
    <property type="project" value="UniProtKB-UniPathway"/>
</dbReference>
<comment type="catalytic activity">
    <reaction evidence="19">
        <text>Preferential cleavage: (Ac)2-L-Lys-D-Ala-|-D-Ala. Also transpeptidation of peptidyl-alanyl moieties that are N-acyl substituents of D-alanine.</text>
        <dbReference type="EC" id="3.4.16.4"/>
    </reaction>
</comment>
<keyword evidence="14 23" id="KW-1133">Transmembrane helix</keyword>
<dbReference type="InterPro" id="IPR001264">
    <property type="entry name" value="Glyco_trans_51"/>
</dbReference>
<evidence type="ECO:0000256" key="20">
    <source>
        <dbReference type="ARBA" id="ARBA00044770"/>
    </source>
</evidence>
<dbReference type="HOGENOM" id="CLU_006354_2_2_9"/>
<comment type="subcellular location">
    <subcellularLocation>
        <location evidence="2">Cell membrane</location>
        <topology evidence="2">Single-pass type II membrane protein</topology>
    </subcellularLocation>
</comment>
<dbReference type="GO" id="GO:0071555">
    <property type="term" value="P:cell wall organization"/>
    <property type="evidence" value="ECO:0007669"/>
    <property type="project" value="UniProtKB-KW"/>
</dbReference>
<keyword evidence="11" id="KW-0133">Cell shape</keyword>
<dbReference type="UniPathway" id="UPA00219"/>
<evidence type="ECO:0000256" key="17">
    <source>
        <dbReference type="ARBA" id="ARBA00023268"/>
    </source>
</evidence>
<evidence type="ECO:0000256" key="15">
    <source>
        <dbReference type="ARBA" id="ARBA00023136"/>
    </source>
</evidence>
<dbReference type="Gene3D" id="3.40.710.10">
    <property type="entry name" value="DD-peptidase/beta-lactamase superfamily"/>
    <property type="match status" value="1"/>
</dbReference>
<evidence type="ECO:0000256" key="12">
    <source>
        <dbReference type="ARBA" id="ARBA00022968"/>
    </source>
</evidence>
<dbReference type="OrthoDB" id="9766909at2"/>
<evidence type="ECO:0000256" key="5">
    <source>
        <dbReference type="ARBA" id="ARBA00022475"/>
    </source>
</evidence>